<evidence type="ECO:0000259" key="4">
    <source>
        <dbReference type="Pfam" id="PF02894"/>
    </source>
</evidence>
<evidence type="ECO:0000313" key="6">
    <source>
        <dbReference type="Proteomes" id="UP000321577"/>
    </source>
</evidence>
<dbReference type="Gene3D" id="3.30.360.10">
    <property type="entry name" value="Dihydrodipicolinate Reductase, domain 2"/>
    <property type="match status" value="1"/>
</dbReference>
<sequence>MRPAHHIPECFCHSAAFFGTIMNRRSILAALPAVLATAPAFAADKKWRVGVIGHTGRGNYGHGLDTMWLLLPETEIVGVADADEKGLEAELKKLKVSAGFADYRKMLAETKPEIVAIGPRHIDQHRDMILAAIEAGAKGIYMEKPFCRSLVEADEILAACEKSGVKLSLAHRNRFHPVMKTVKKLIEEGLIGRVLEMRGRGKEDPRGGSLDLWVLGTHVMNLAFYFGGDPVSCSAVVKQDGHLVTKADVKEGDEGIGPFAGSEVHARFELKDGTTAYFDSIKEAGVREAGFGLQIIGTKGILDFRIDKEPLVSLLPGNPFQPVAEPRAWVPVTTGGVNKPEPIKDLGKFLSSHMAAGRDLIAAIQENRAPLCDVQQGRQTIEMVSAVFESHRLGGERVTFPLKTRVNPLTLL</sequence>
<feature type="chain" id="PRO_5021947228" evidence="2">
    <location>
        <begin position="43"/>
        <end position="412"/>
    </location>
</feature>
<gene>
    <name evidence="5" type="ORF">BGE01nite_54860</name>
</gene>
<dbReference type="GO" id="GO:0000166">
    <property type="term" value="F:nucleotide binding"/>
    <property type="evidence" value="ECO:0007669"/>
    <property type="project" value="InterPro"/>
</dbReference>
<proteinExistence type="predicted"/>
<name>A0A512MHH8_9BACT</name>
<keyword evidence="6" id="KW-1185">Reference proteome</keyword>
<evidence type="ECO:0000256" key="1">
    <source>
        <dbReference type="ARBA" id="ARBA00023002"/>
    </source>
</evidence>
<keyword evidence="5" id="KW-0223">Dioxygenase</keyword>
<dbReference type="InterPro" id="IPR050463">
    <property type="entry name" value="Gfo/Idh/MocA_oxidrdct_glycsds"/>
</dbReference>
<dbReference type="InterPro" id="IPR004104">
    <property type="entry name" value="Gfo/Idh/MocA-like_OxRdtase_C"/>
</dbReference>
<dbReference type="SUPFAM" id="SSF51735">
    <property type="entry name" value="NAD(P)-binding Rossmann-fold domains"/>
    <property type="match status" value="1"/>
</dbReference>
<evidence type="ECO:0000259" key="3">
    <source>
        <dbReference type="Pfam" id="PF01408"/>
    </source>
</evidence>
<dbReference type="PANTHER" id="PTHR43818">
    <property type="entry name" value="BCDNA.GH03377"/>
    <property type="match status" value="1"/>
</dbReference>
<dbReference type="PANTHER" id="PTHR43818:SF11">
    <property type="entry name" value="BCDNA.GH03377"/>
    <property type="match status" value="1"/>
</dbReference>
<evidence type="ECO:0000313" key="5">
    <source>
        <dbReference type="EMBL" id="GEP46195.1"/>
    </source>
</evidence>
<protein>
    <submittedName>
        <fullName evidence="5">3-chlorobenzoate-3,4-dioxygenase dehydrogenase</fullName>
    </submittedName>
</protein>
<reference evidence="5 6" key="1">
    <citation type="submission" date="2019-07" db="EMBL/GenBank/DDBJ databases">
        <title>Whole genome shotgun sequence of Brevifollis gellanilyticus NBRC 108608.</title>
        <authorList>
            <person name="Hosoyama A."/>
            <person name="Uohara A."/>
            <person name="Ohji S."/>
            <person name="Ichikawa N."/>
        </authorList>
    </citation>
    <scope>NUCLEOTIDE SEQUENCE [LARGE SCALE GENOMIC DNA]</scope>
    <source>
        <strain evidence="5 6">NBRC 108608</strain>
    </source>
</reference>
<feature type="domain" description="Gfo/Idh/MocA-like oxidoreductase N-terminal" evidence="3">
    <location>
        <begin position="48"/>
        <end position="171"/>
    </location>
</feature>
<accession>A0A512MHH8</accession>
<feature type="domain" description="Gfo/Idh/MocA-like oxidoreductase C-terminal" evidence="4">
    <location>
        <begin position="183"/>
        <end position="395"/>
    </location>
</feature>
<dbReference type="SUPFAM" id="SSF55347">
    <property type="entry name" value="Glyceraldehyde-3-phosphate dehydrogenase-like, C-terminal domain"/>
    <property type="match status" value="1"/>
</dbReference>
<evidence type="ECO:0000256" key="2">
    <source>
        <dbReference type="SAM" id="SignalP"/>
    </source>
</evidence>
<keyword evidence="1" id="KW-0560">Oxidoreductase</keyword>
<dbReference type="InterPro" id="IPR036291">
    <property type="entry name" value="NAD(P)-bd_dom_sf"/>
</dbReference>
<comment type="caution">
    <text evidence="5">The sequence shown here is derived from an EMBL/GenBank/DDBJ whole genome shotgun (WGS) entry which is preliminary data.</text>
</comment>
<dbReference type="GO" id="GO:0051213">
    <property type="term" value="F:dioxygenase activity"/>
    <property type="evidence" value="ECO:0007669"/>
    <property type="project" value="UniProtKB-KW"/>
</dbReference>
<dbReference type="Pfam" id="PF02894">
    <property type="entry name" value="GFO_IDH_MocA_C"/>
    <property type="match status" value="1"/>
</dbReference>
<feature type="signal peptide" evidence="2">
    <location>
        <begin position="1"/>
        <end position="42"/>
    </location>
</feature>
<keyword evidence="2" id="KW-0732">Signal</keyword>
<dbReference type="Gene3D" id="3.40.50.720">
    <property type="entry name" value="NAD(P)-binding Rossmann-like Domain"/>
    <property type="match status" value="1"/>
</dbReference>
<dbReference type="EMBL" id="BKAG01000076">
    <property type="protein sequence ID" value="GEP46195.1"/>
    <property type="molecule type" value="Genomic_DNA"/>
</dbReference>
<dbReference type="InterPro" id="IPR000683">
    <property type="entry name" value="Gfo/Idh/MocA-like_OxRdtase_N"/>
</dbReference>
<dbReference type="AlphaFoldDB" id="A0A512MHH8"/>
<dbReference type="Proteomes" id="UP000321577">
    <property type="component" value="Unassembled WGS sequence"/>
</dbReference>
<organism evidence="5 6">
    <name type="scientific">Brevifollis gellanilyticus</name>
    <dbReference type="NCBI Taxonomy" id="748831"/>
    <lineage>
        <taxon>Bacteria</taxon>
        <taxon>Pseudomonadati</taxon>
        <taxon>Verrucomicrobiota</taxon>
        <taxon>Verrucomicrobiia</taxon>
        <taxon>Verrucomicrobiales</taxon>
        <taxon>Verrucomicrobiaceae</taxon>
    </lineage>
</organism>
<dbReference type="Pfam" id="PF01408">
    <property type="entry name" value="GFO_IDH_MocA"/>
    <property type="match status" value="1"/>
</dbReference>